<dbReference type="RefSeq" id="WP_325063900.1">
    <property type="nucleotide sequence ID" value="NZ_WUUU01000003.1"/>
</dbReference>
<protein>
    <submittedName>
        <fullName evidence="3">Cupin domain-containing protein</fullName>
    </submittedName>
</protein>
<feature type="domain" description="Cupin type-2" evidence="2">
    <location>
        <begin position="39"/>
        <end position="105"/>
    </location>
</feature>
<name>A0A6B0SCB0_9EURY</name>
<dbReference type="InterPro" id="IPR011051">
    <property type="entry name" value="RmlC_Cupin_sf"/>
</dbReference>
<keyword evidence="4" id="KW-1185">Reference proteome</keyword>
<dbReference type="Gene3D" id="2.60.120.10">
    <property type="entry name" value="Jelly Rolls"/>
    <property type="match status" value="1"/>
</dbReference>
<dbReference type="SUPFAM" id="SSF51182">
    <property type="entry name" value="RmlC-like cupins"/>
    <property type="match status" value="1"/>
</dbReference>
<evidence type="ECO:0000313" key="4">
    <source>
        <dbReference type="Proteomes" id="UP000471521"/>
    </source>
</evidence>
<proteinExistence type="predicted"/>
<organism evidence="3 4">
    <name type="scientific">Halobacterium bonnevillei</name>
    <dbReference type="NCBI Taxonomy" id="2692200"/>
    <lineage>
        <taxon>Archaea</taxon>
        <taxon>Methanobacteriati</taxon>
        <taxon>Methanobacteriota</taxon>
        <taxon>Stenosarchaea group</taxon>
        <taxon>Halobacteria</taxon>
        <taxon>Halobacteriales</taxon>
        <taxon>Halobacteriaceae</taxon>
        <taxon>Halobacterium</taxon>
    </lineage>
</organism>
<gene>
    <name evidence="3" type="ORF">GRX66_01250</name>
</gene>
<dbReference type="CDD" id="cd02208">
    <property type="entry name" value="cupin_RmlC-like"/>
    <property type="match status" value="1"/>
</dbReference>
<dbReference type="InterPro" id="IPR014710">
    <property type="entry name" value="RmlC-like_jellyroll"/>
</dbReference>
<evidence type="ECO:0000256" key="1">
    <source>
        <dbReference type="SAM" id="MobiDB-lite"/>
    </source>
</evidence>
<dbReference type="Proteomes" id="UP000471521">
    <property type="component" value="Unassembled WGS sequence"/>
</dbReference>
<sequence length="112" mass="11779">MSDDAVELTDLESVWEDSTGSPLTLFESEDPESETGSYVIQPGERVPEDGWTSHGGDEVSVVLEGEVTLVTPSGEYSVSAGTLSVIPAGVEHYSVNDTDSPTKLVYTAIGGL</sequence>
<dbReference type="InterPro" id="IPR013096">
    <property type="entry name" value="Cupin_2"/>
</dbReference>
<evidence type="ECO:0000259" key="2">
    <source>
        <dbReference type="Pfam" id="PF07883"/>
    </source>
</evidence>
<feature type="compositionally biased region" description="Acidic residues" evidence="1">
    <location>
        <begin position="1"/>
        <end position="15"/>
    </location>
</feature>
<feature type="region of interest" description="Disordered" evidence="1">
    <location>
        <begin position="1"/>
        <end position="53"/>
    </location>
</feature>
<comment type="caution">
    <text evidence="3">The sequence shown here is derived from an EMBL/GenBank/DDBJ whole genome shotgun (WGS) entry which is preliminary data.</text>
</comment>
<accession>A0A6B0SCB0</accession>
<evidence type="ECO:0000313" key="3">
    <source>
        <dbReference type="EMBL" id="MXR19294.1"/>
    </source>
</evidence>
<dbReference type="EMBL" id="WUUU01000003">
    <property type="protein sequence ID" value="MXR19294.1"/>
    <property type="molecule type" value="Genomic_DNA"/>
</dbReference>
<reference evidence="3 4" key="1">
    <citation type="submission" date="2019-12" db="EMBL/GenBank/DDBJ databases">
        <title>Isolation and characterization of three novel carbon monoxide-oxidizing members of Halobacteria from salione crusts and soils.</title>
        <authorList>
            <person name="Myers M.R."/>
            <person name="King G.M."/>
        </authorList>
    </citation>
    <scope>NUCLEOTIDE SEQUENCE [LARGE SCALE GENOMIC DNA]</scope>
    <source>
        <strain evidence="3 4">PCN9</strain>
    </source>
</reference>
<dbReference type="Pfam" id="PF07883">
    <property type="entry name" value="Cupin_2"/>
    <property type="match status" value="1"/>
</dbReference>
<dbReference type="AlphaFoldDB" id="A0A6B0SCB0"/>